<dbReference type="EMBL" id="BPVZ01000238">
    <property type="protein sequence ID" value="GKV47848.1"/>
    <property type="molecule type" value="Genomic_DNA"/>
</dbReference>
<dbReference type="Proteomes" id="UP001054252">
    <property type="component" value="Unassembled WGS sequence"/>
</dbReference>
<evidence type="ECO:0000313" key="2">
    <source>
        <dbReference type="EMBL" id="GKV47848.1"/>
    </source>
</evidence>
<keyword evidence="3" id="KW-1185">Reference proteome</keyword>
<evidence type="ECO:0000313" key="3">
    <source>
        <dbReference type="Proteomes" id="UP001054252"/>
    </source>
</evidence>
<protein>
    <submittedName>
        <fullName evidence="2">Uncharacterized protein</fullName>
    </submittedName>
</protein>
<accession>A0AAV5MED2</accession>
<sequence>MLFDLWNYLDENLEQWPHLNELLQCYTSDWVKDESKYGHYESVSPPHFHNQIFEGPDTEIQTEMNLANARQTTGEDATDDDTPSTSER</sequence>
<feature type="region of interest" description="Disordered" evidence="1">
    <location>
        <begin position="68"/>
        <end position="88"/>
    </location>
</feature>
<reference evidence="2 3" key="1">
    <citation type="journal article" date="2021" name="Commun. Biol.">
        <title>The genome of Shorea leprosula (Dipterocarpaceae) highlights the ecological relevance of drought in aseasonal tropical rainforests.</title>
        <authorList>
            <person name="Ng K.K.S."/>
            <person name="Kobayashi M.J."/>
            <person name="Fawcett J.A."/>
            <person name="Hatakeyama M."/>
            <person name="Paape T."/>
            <person name="Ng C.H."/>
            <person name="Ang C.C."/>
            <person name="Tnah L.H."/>
            <person name="Lee C.T."/>
            <person name="Nishiyama T."/>
            <person name="Sese J."/>
            <person name="O'Brien M.J."/>
            <person name="Copetti D."/>
            <person name="Mohd Noor M.I."/>
            <person name="Ong R.C."/>
            <person name="Putra M."/>
            <person name="Sireger I.Z."/>
            <person name="Indrioko S."/>
            <person name="Kosugi Y."/>
            <person name="Izuno A."/>
            <person name="Isagi Y."/>
            <person name="Lee S.L."/>
            <person name="Shimizu K.K."/>
        </authorList>
    </citation>
    <scope>NUCLEOTIDE SEQUENCE [LARGE SCALE GENOMIC DNA]</scope>
    <source>
        <tissue evidence="2">Leaf</tissue>
    </source>
</reference>
<evidence type="ECO:0000256" key="1">
    <source>
        <dbReference type="SAM" id="MobiDB-lite"/>
    </source>
</evidence>
<proteinExistence type="predicted"/>
<name>A0AAV5MED2_9ROSI</name>
<comment type="caution">
    <text evidence="2">The sequence shown here is derived from an EMBL/GenBank/DDBJ whole genome shotgun (WGS) entry which is preliminary data.</text>
</comment>
<organism evidence="2 3">
    <name type="scientific">Rubroshorea leprosula</name>
    <dbReference type="NCBI Taxonomy" id="152421"/>
    <lineage>
        <taxon>Eukaryota</taxon>
        <taxon>Viridiplantae</taxon>
        <taxon>Streptophyta</taxon>
        <taxon>Embryophyta</taxon>
        <taxon>Tracheophyta</taxon>
        <taxon>Spermatophyta</taxon>
        <taxon>Magnoliopsida</taxon>
        <taxon>eudicotyledons</taxon>
        <taxon>Gunneridae</taxon>
        <taxon>Pentapetalae</taxon>
        <taxon>rosids</taxon>
        <taxon>malvids</taxon>
        <taxon>Malvales</taxon>
        <taxon>Dipterocarpaceae</taxon>
        <taxon>Rubroshorea</taxon>
    </lineage>
</organism>
<gene>
    <name evidence="2" type="ORF">SLEP1_g54707</name>
</gene>
<dbReference type="AlphaFoldDB" id="A0AAV5MED2"/>